<feature type="region of interest" description="Disordered" evidence="1">
    <location>
        <begin position="28"/>
        <end position="93"/>
    </location>
</feature>
<keyword evidence="3" id="KW-1185">Reference proteome</keyword>
<evidence type="ECO:0000256" key="1">
    <source>
        <dbReference type="SAM" id="MobiDB-lite"/>
    </source>
</evidence>
<name>A0A8J9VM20_9NEOP</name>
<dbReference type="EMBL" id="OV170224">
    <property type="protein sequence ID" value="CAH0724643.1"/>
    <property type="molecule type" value="Genomic_DNA"/>
</dbReference>
<evidence type="ECO:0000313" key="3">
    <source>
        <dbReference type="Proteomes" id="UP000838878"/>
    </source>
</evidence>
<feature type="compositionally biased region" description="Basic residues" evidence="1">
    <location>
        <begin position="84"/>
        <end position="93"/>
    </location>
</feature>
<feature type="compositionally biased region" description="Basic and acidic residues" evidence="1">
    <location>
        <begin position="46"/>
        <end position="56"/>
    </location>
</feature>
<dbReference type="AlphaFoldDB" id="A0A8J9VM20"/>
<accession>A0A8J9VM20</accession>
<reference evidence="2" key="1">
    <citation type="submission" date="2021-12" db="EMBL/GenBank/DDBJ databases">
        <authorList>
            <person name="Martin H S."/>
        </authorList>
    </citation>
    <scope>NUCLEOTIDE SEQUENCE</scope>
</reference>
<feature type="compositionally biased region" description="Basic and acidic residues" evidence="1">
    <location>
        <begin position="67"/>
        <end position="83"/>
    </location>
</feature>
<evidence type="ECO:0000313" key="2">
    <source>
        <dbReference type="EMBL" id="CAH0724643.1"/>
    </source>
</evidence>
<gene>
    <name evidence="2" type="ORF">BINO364_LOCUS10326</name>
</gene>
<sequence length="93" mass="10877">MFLNIQFVTAIQDCNLFIENRAWTSQGPILLKKREVTEGEDPAEGQEEKTERREEGNEGEDENSENGENRENSEDSEKFETKRNVMRKRVNVK</sequence>
<dbReference type="Proteomes" id="UP000838878">
    <property type="component" value="Chromosome 4"/>
</dbReference>
<feature type="non-terminal residue" evidence="2">
    <location>
        <position position="93"/>
    </location>
</feature>
<protein>
    <submittedName>
        <fullName evidence="2">Uncharacterized protein</fullName>
    </submittedName>
</protein>
<organism evidence="2 3">
    <name type="scientific">Brenthis ino</name>
    <name type="common">lesser marbled fritillary</name>
    <dbReference type="NCBI Taxonomy" id="405034"/>
    <lineage>
        <taxon>Eukaryota</taxon>
        <taxon>Metazoa</taxon>
        <taxon>Ecdysozoa</taxon>
        <taxon>Arthropoda</taxon>
        <taxon>Hexapoda</taxon>
        <taxon>Insecta</taxon>
        <taxon>Pterygota</taxon>
        <taxon>Neoptera</taxon>
        <taxon>Endopterygota</taxon>
        <taxon>Lepidoptera</taxon>
        <taxon>Glossata</taxon>
        <taxon>Ditrysia</taxon>
        <taxon>Papilionoidea</taxon>
        <taxon>Nymphalidae</taxon>
        <taxon>Heliconiinae</taxon>
        <taxon>Argynnini</taxon>
        <taxon>Brenthis</taxon>
    </lineage>
</organism>
<proteinExistence type="predicted"/>